<dbReference type="RefSeq" id="WP_052068222.1">
    <property type="nucleotide sequence ID" value="NZ_CYRX01000033.1"/>
</dbReference>
<dbReference type="Pfam" id="PF06945">
    <property type="entry name" value="DUF1289"/>
    <property type="match status" value="1"/>
</dbReference>
<reference evidence="1 2" key="1">
    <citation type="submission" date="2015-09" db="EMBL/GenBank/DDBJ databases">
        <authorList>
            <consortium name="Swine Surveillance"/>
        </authorList>
    </citation>
    <scope>NUCLEOTIDE SEQUENCE [LARGE SCALE GENOMIC DNA]</scope>
    <source>
        <strain evidence="1 2">CECT 5294</strain>
    </source>
</reference>
<dbReference type="EMBL" id="CYRX01000033">
    <property type="protein sequence ID" value="CUH62063.1"/>
    <property type="molecule type" value="Genomic_DNA"/>
</dbReference>
<proteinExistence type="predicted"/>
<evidence type="ECO:0000313" key="1">
    <source>
        <dbReference type="EMBL" id="CUH62063.1"/>
    </source>
</evidence>
<dbReference type="InterPro" id="IPR010710">
    <property type="entry name" value="DUF1289"/>
</dbReference>
<accession>A0A0P1F3B8</accession>
<protein>
    <recommendedName>
        <fullName evidence="3">Fe-S protein</fullName>
    </recommendedName>
</protein>
<name>A0A0P1F3B8_9RHOB</name>
<evidence type="ECO:0000313" key="2">
    <source>
        <dbReference type="Proteomes" id="UP000051298"/>
    </source>
</evidence>
<organism evidence="1 2">
    <name type="scientific">Thalassobacter stenotrophicus</name>
    <dbReference type="NCBI Taxonomy" id="266809"/>
    <lineage>
        <taxon>Bacteria</taxon>
        <taxon>Pseudomonadati</taxon>
        <taxon>Pseudomonadota</taxon>
        <taxon>Alphaproteobacteria</taxon>
        <taxon>Rhodobacterales</taxon>
        <taxon>Roseobacteraceae</taxon>
        <taxon>Thalassobacter</taxon>
    </lineage>
</organism>
<gene>
    <name evidence="1" type="ORF">THS5294_03377</name>
</gene>
<dbReference type="Proteomes" id="UP000051298">
    <property type="component" value="Unassembled WGS sequence"/>
</dbReference>
<dbReference type="AlphaFoldDB" id="A0A0P1F3B8"/>
<evidence type="ECO:0008006" key="3">
    <source>
        <dbReference type="Google" id="ProtNLM"/>
    </source>
</evidence>
<sequence length="91" mass="10517">MSKVPSPCIDVCKFKREGHCIGCSMTKAQKSLFKGLKKEKHQIAFLDMLRQQQDTLGHYTHWEQAYLKKLKKKKVKLDWGPAKSKAKKRAA</sequence>